<evidence type="ECO:0000259" key="3">
    <source>
        <dbReference type="SMART" id="SM00829"/>
    </source>
</evidence>
<comment type="caution">
    <text evidence="4">The sequence shown here is derived from an EMBL/GenBank/DDBJ whole genome shotgun (WGS) entry which is preliminary data.</text>
</comment>
<dbReference type="Pfam" id="PF08240">
    <property type="entry name" value="ADH_N"/>
    <property type="match status" value="1"/>
</dbReference>
<evidence type="ECO:0000256" key="2">
    <source>
        <dbReference type="ARBA" id="ARBA00023002"/>
    </source>
</evidence>
<dbReference type="Gene3D" id="3.40.50.720">
    <property type="entry name" value="NAD(P)-binding Rossmann-like Domain"/>
    <property type="match status" value="1"/>
</dbReference>
<dbReference type="InterPro" id="IPR036291">
    <property type="entry name" value="NAD(P)-bd_dom_sf"/>
</dbReference>
<dbReference type="InterPro" id="IPR020843">
    <property type="entry name" value="ER"/>
</dbReference>
<protein>
    <submittedName>
        <fullName evidence="4">Quinone oxidoreductase</fullName>
    </submittedName>
</protein>
<reference evidence="4" key="1">
    <citation type="submission" date="2023-07" db="EMBL/GenBank/DDBJ databases">
        <authorList>
            <person name="Kim M."/>
        </authorList>
    </citation>
    <scope>NUCLEOTIDE SEQUENCE</scope>
    <source>
        <strain evidence="4">BIUV-7</strain>
    </source>
</reference>
<evidence type="ECO:0000256" key="1">
    <source>
        <dbReference type="ARBA" id="ARBA00022857"/>
    </source>
</evidence>
<dbReference type="Gene3D" id="3.90.180.10">
    <property type="entry name" value="Medium-chain alcohol dehydrogenases, catalytic domain"/>
    <property type="match status" value="1"/>
</dbReference>
<dbReference type="InterPro" id="IPR047618">
    <property type="entry name" value="QOR-like"/>
</dbReference>
<dbReference type="SMART" id="SM00829">
    <property type="entry name" value="PKS_ER"/>
    <property type="match status" value="1"/>
</dbReference>
<dbReference type="InterPro" id="IPR013154">
    <property type="entry name" value="ADH-like_N"/>
</dbReference>
<dbReference type="PANTHER" id="PTHR48106:SF13">
    <property type="entry name" value="QUINONE OXIDOREDUCTASE-RELATED"/>
    <property type="match status" value="1"/>
</dbReference>
<dbReference type="PANTHER" id="PTHR48106">
    <property type="entry name" value="QUINONE OXIDOREDUCTASE PIG3-RELATED"/>
    <property type="match status" value="1"/>
</dbReference>
<accession>A0ABT8YCD8</accession>
<dbReference type="SUPFAM" id="SSF50129">
    <property type="entry name" value="GroES-like"/>
    <property type="match status" value="1"/>
</dbReference>
<keyword evidence="2" id="KW-0560">Oxidoreductase</keyword>
<evidence type="ECO:0000313" key="4">
    <source>
        <dbReference type="EMBL" id="MDO6416004.1"/>
    </source>
</evidence>
<proteinExistence type="predicted"/>
<dbReference type="InterPro" id="IPR011032">
    <property type="entry name" value="GroES-like_sf"/>
</dbReference>
<name>A0ABT8YCD8_9SPHN</name>
<dbReference type="Proteomes" id="UP001169764">
    <property type="component" value="Unassembled WGS sequence"/>
</dbReference>
<dbReference type="EMBL" id="JAUOTP010000008">
    <property type="protein sequence ID" value="MDO6416004.1"/>
    <property type="molecule type" value="Genomic_DNA"/>
</dbReference>
<gene>
    <name evidence="4" type="ORF">Q4F19_16560</name>
</gene>
<keyword evidence="1" id="KW-0521">NADP</keyword>
<dbReference type="RefSeq" id="WP_303544835.1">
    <property type="nucleotide sequence ID" value="NZ_JAUOTP010000008.1"/>
</dbReference>
<sequence length="324" mass="33010">MSDYRIVLRATGGPEAMEREAIGSLTAGKGEVVVRHKAIGLNFIDTYHRAGAYPLPLPTGLGSEAAGVIEAVGEGVTDFAPGDRVAYAGAPLGAYATARTMPIASLVKLPDAVDDRTAAAVMLKGMTADFLVGECGGVQAGQHVLVHAAAGGVGSLLVPWLKALGATVIAHVGTAEKVARVEALGADHVLCGGFDALAGEVRAIVPAGVDLVLDSVGKASLPASIACAAKRGLVVSYGNASGAPEAVLPSTLQKAGSVFLTRPTMFDYVDTRERLEAAAARLFARIADGTLKVEIGQSFPLADVAEAHRALEGRKTIGSTVLIP</sequence>
<dbReference type="SUPFAM" id="SSF51735">
    <property type="entry name" value="NAD(P)-binding Rossmann-fold domains"/>
    <property type="match status" value="1"/>
</dbReference>
<evidence type="ECO:0000313" key="5">
    <source>
        <dbReference type="Proteomes" id="UP001169764"/>
    </source>
</evidence>
<dbReference type="CDD" id="cd05286">
    <property type="entry name" value="QOR2"/>
    <property type="match status" value="1"/>
</dbReference>
<keyword evidence="5" id="KW-1185">Reference proteome</keyword>
<dbReference type="Pfam" id="PF13602">
    <property type="entry name" value="ADH_zinc_N_2"/>
    <property type="match status" value="1"/>
</dbReference>
<feature type="domain" description="Enoyl reductase (ER)" evidence="3">
    <location>
        <begin position="12"/>
        <end position="322"/>
    </location>
</feature>
<organism evidence="4 5">
    <name type="scientific">Sphingomonas natans</name>
    <dbReference type="NCBI Taxonomy" id="3063330"/>
    <lineage>
        <taxon>Bacteria</taxon>
        <taxon>Pseudomonadati</taxon>
        <taxon>Pseudomonadota</taxon>
        <taxon>Alphaproteobacteria</taxon>
        <taxon>Sphingomonadales</taxon>
        <taxon>Sphingomonadaceae</taxon>
        <taxon>Sphingomonas</taxon>
    </lineage>
</organism>